<dbReference type="AlphaFoldDB" id="A0AAJ0FAD4"/>
<dbReference type="Gene3D" id="3.40.50.10470">
    <property type="entry name" value="Translation initiation factor eif-2b, domain 2"/>
    <property type="match status" value="1"/>
</dbReference>
<dbReference type="InterPro" id="IPR042529">
    <property type="entry name" value="IF_2B-like_C"/>
</dbReference>
<name>A0AAJ0FAD4_9PEZI</name>
<dbReference type="CDD" id="cd18872">
    <property type="entry name" value="NUDIX_eIF-2B"/>
    <property type="match status" value="1"/>
</dbReference>
<gene>
    <name evidence="4" type="ORF">QBC47DRAFT_373405</name>
</gene>
<keyword evidence="4" id="KW-0808">Transferase</keyword>
<reference evidence="4" key="1">
    <citation type="submission" date="2023-06" db="EMBL/GenBank/DDBJ databases">
        <title>Genome-scale phylogeny and comparative genomics of the fungal order Sordariales.</title>
        <authorList>
            <consortium name="Lawrence Berkeley National Laboratory"/>
            <person name="Hensen N."/>
            <person name="Bonometti L."/>
            <person name="Westerberg I."/>
            <person name="Brannstrom I.O."/>
            <person name="Guillou S."/>
            <person name="Cros-Aarteil S."/>
            <person name="Calhoun S."/>
            <person name="Haridas S."/>
            <person name="Kuo A."/>
            <person name="Mondo S."/>
            <person name="Pangilinan J."/>
            <person name="Riley R."/>
            <person name="Labutti K."/>
            <person name="Andreopoulos B."/>
            <person name="Lipzen A."/>
            <person name="Chen C."/>
            <person name="Yanf M."/>
            <person name="Daum C."/>
            <person name="Ng V."/>
            <person name="Clum A."/>
            <person name="Steindorff A."/>
            <person name="Ohm R."/>
            <person name="Martin F."/>
            <person name="Silar P."/>
            <person name="Natvig D."/>
            <person name="Lalanne C."/>
            <person name="Gautier V."/>
            <person name="Ament-Velasquez S.L."/>
            <person name="Kruys A."/>
            <person name="Hutchinson M.I."/>
            <person name="Powell A.J."/>
            <person name="Barry K."/>
            <person name="Miller A.N."/>
            <person name="Grigoriev I.V."/>
            <person name="Debuchy R."/>
            <person name="Gladieux P."/>
            <person name="Thoren M.H."/>
            <person name="Johannesson H."/>
        </authorList>
    </citation>
    <scope>NUCLEOTIDE SEQUENCE</scope>
    <source>
        <strain evidence="4">PSN4</strain>
    </source>
</reference>
<dbReference type="PANTHER" id="PTHR43475:SF3">
    <property type="entry name" value="TRANSLATION INITIATION FACTOR EIF-2B SUBUNIT FAMILY PROTEIN (AFU_ORTHOLOGUE AFUA_2G14290)"/>
    <property type="match status" value="1"/>
</dbReference>
<dbReference type="InterPro" id="IPR000649">
    <property type="entry name" value="IF-2B-related"/>
</dbReference>
<evidence type="ECO:0000259" key="3">
    <source>
        <dbReference type="PROSITE" id="PS51462"/>
    </source>
</evidence>
<feature type="domain" description="Nudix hydrolase" evidence="3">
    <location>
        <begin position="43"/>
        <end position="186"/>
    </location>
</feature>
<dbReference type="Gene3D" id="3.90.79.10">
    <property type="entry name" value="Nucleoside Triphosphate Pyrophosphohydrolase"/>
    <property type="match status" value="1"/>
</dbReference>
<protein>
    <submittedName>
        <fullName evidence="4">Nagb/rpia/CoA transferase-like protein</fullName>
    </submittedName>
</protein>
<accession>A0AAJ0FAD4</accession>
<dbReference type="GO" id="GO:0016740">
    <property type="term" value="F:transferase activity"/>
    <property type="evidence" value="ECO:0007669"/>
    <property type="project" value="UniProtKB-KW"/>
</dbReference>
<organism evidence="4 5">
    <name type="scientific">Echria macrotheca</name>
    <dbReference type="NCBI Taxonomy" id="438768"/>
    <lineage>
        <taxon>Eukaryota</taxon>
        <taxon>Fungi</taxon>
        <taxon>Dikarya</taxon>
        <taxon>Ascomycota</taxon>
        <taxon>Pezizomycotina</taxon>
        <taxon>Sordariomycetes</taxon>
        <taxon>Sordariomycetidae</taxon>
        <taxon>Sordariales</taxon>
        <taxon>Schizotheciaceae</taxon>
        <taxon>Echria</taxon>
    </lineage>
</organism>
<proteinExistence type="inferred from homology"/>
<dbReference type="SUPFAM" id="SSF100950">
    <property type="entry name" value="NagB/RpiA/CoA transferase-like"/>
    <property type="match status" value="1"/>
</dbReference>
<dbReference type="PROSITE" id="PS51462">
    <property type="entry name" value="NUDIX"/>
    <property type="match status" value="1"/>
</dbReference>
<dbReference type="InterPro" id="IPR015797">
    <property type="entry name" value="NUDIX_hydrolase-like_dom_sf"/>
</dbReference>
<evidence type="ECO:0000313" key="5">
    <source>
        <dbReference type="Proteomes" id="UP001239445"/>
    </source>
</evidence>
<dbReference type="EMBL" id="MU839828">
    <property type="protein sequence ID" value="KAK1759987.1"/>
    <property type="molecule type" value="Genomic_DNA"/>
</dbReference>
<evidence type="ECO:0000256" key="2">
    <source>
        <dbReference type="RuleBase" id="RU003814"/>
    </source>
</evidence>
<dbReference type="Pfam" id="PF00293">
    <property type="entry name" value="NUDIX"/>
    <property type="match status" value="1"/>
</dbReference>
<keyword evidence="5" id="KW-1185">Reference proteome</keyword>
<dbReference type="InterPro" id="IPR037171">
    <property type="entry name" value="NagB/RpiA_transferase-like"/>
</dbReference>
<dbReference type="Proteomes" id="UP001239445">
    <property type="component" value="Unassembled WGS sequence"/>
</dbReference>
<dbReference type="InterPro" id="IPR000086">
    <property type="entry name" value="NUDIX_hydrolase_dom"/>
</dbReference>
<sequence length="537" mass="59259">MNRILQPRLLPLLRVQRHQFLFSTKSFSLSAIKMSTDSTRPLKKRSVVSSFIFNLHKTPDHKPQVALFRRSDKVSTYQHHLAPISGSIEISDPNPLSAAWREISEETTLTPSDLRLLRQGKPYTFSDPSIRREWTIHPFAFALRDPSSANKIQIDWEHESWGWYDPLTVTDDPSFGGVPRLVESLRRVWFEMDLGAEAAAILSGGLDSLANDTTSGARQMAGHALITLRDVVSVLPVDDPEKWWRNVRSAAWHLSKNGRESMGAAIAAACLNALSEIESTSLESPDIRSATLSLLDEVIQTRDATTASIASSLTNYLTTTFPPPAKLTILTLSQSSTITTSLLHFLSTSPSQQIEIRILESRPLFEGVSLAKSLRSSQSHHQPKPKPKIKIYTDAASALASTDINILLLGADKISPTGSASNKTGSLPAVLAARFVTHNRAKIAVVTDTDKVGMPNELESNHVLEEQPGDMVSRAWSQSTIETESMEGVEISNVFFEWVPAELIDVYITERGEQTAADMAARSAELGREEQRIFGSL</sequence>
<dbReference type="GO" id="GO:0046523">
    <property type="term" value="F:S-methyl-5-thioribose-1-phosphate isomerase activity"/>
    <property type="evidence" value="ECO:0007669"/>
    <property type="project" value="TreeGrafter"/>
</dbReference>
<evidence type="ECO:0000313" key="4">
    <source>
        <dbReference type="EMBL" id="KAK1759987.1"/>
    </source>
</evidence>
<comment type="caution">
    <text evidence="4">The sequence shown here is derived from an EMBL/GenBank/DDBJ whole genome shotgun (WGS) entry which is preliminary data.</text>
</comment>
<evidence type="ECO:0000256" key="1">
    <source>
        <dbReference type="ARBA" id="ARBA00007251"/>
    </source>
</evidence>
<dbReference type="GO" id="GO:0019509">
    <property type="term" value="P:L-methionine salvage from methylthioadenosine"/>
    <property type="evidence" value="ECO:0007669"/>
    <property type="project" value="TreeGrafter"/>
</dbReference>
<dbReference type="PANTHER" id="PTHR43475">
    <property type="entry name" value="METHYLTHIORIBOSE-1-PHOSPHATE ISOMERASE"/>
    <property type="match status" value="1"/>
</dbReference>
<dbReference type="Pfam" id="PF01008">
    <property type="entry name" value="IF-2B"/>
    <property type="match status" value="1"/>
</dbReference>
<dbReference type="SUPFAM" id="SSF55811">
    <property type="entry name" value="Nudix"/>
    <property type="match status" value="1"/>
</dbReference>
<comment type="similarity">
    <text evidence="1 2">Belongs to the eIF-2B alpha/beta/delta subunits family.</text>
</comment>